<keyword evidence="3" id="KW-1185">Reference proteome</keyword>
<organism evidence="2 3">
    <name type="scientific">Paramecium primaurelia</name>
    <dbReference type="NCBI Taxonomy" id="5886"/>
    <lineage>
        <taxon>Eukaryota</taxon>
        <taxon>Sar</taxon>
        <taxon>Alveolata</taxon>
        <taxon>Ciliophora</taxon>
        <taxon>Intramacronucleata</taxon>
        <taxon>Oligohymenophorea</taxon>
        <taxon>Peniculida</taxon>
        <taxon>Parameciidae</taxon>
        <taxon>Paramecium</taxon>
    </lineage>
</organism>
<feature type="transmembrane region" description="Helical" evidence="1">
    <location>
        <begin position="114"/>
        <end position="134"/>
    </location>
</feature>
<evidence type="ECO:0000256" key="1">
    <source>
        <dbReference type="SAM" id="Phobius"/>
    </source>
</evidence>
<keyword evidence="1" id="KW-0812">Transmembrane</keyword>
<keyword evidence="1" id="KW-1133">Transmembrane helix</keyword>
<accession>A0A8S1ND97</accession>
<protein>
    <submittedName>
        <fullName evidence="2">Uncharacterized protein</fullName>
    </submittedName>
</protein>
<dbReference type="EMBL" id="CAJJDM010000089">
    <property type="protein sequence ID" value="CAD8090640.1"/>
    <property type="molecule type" value="Genomic_DNA"/>
</dbReference>
<feature type="transmembrane region" description="Helical" evidence="1">
    <location>
        <begin position="31"/>
        <end position="53"/>
    </location>
</feature>
<comment type="caution">
    <text evidence="2">The sequence shown here is derived from an EMBL/GenBank/DDBJ whole genome shotgun (WGS) entry which is preliminary data.</text>
</comment>
<dbReference type="Proteomes" id="UP000688137">
    <property type="component" value="Unassembled WGS sequence"/>
</dbReference>
<evidence type="ECO:0000313" key="3">
    <source>
        <dbReference type="Proteomes" id="UP000688137"/>
    </source>
</evidence>
<proteinExistence type="predicted"/>
<gene>
    <name evidence="2" type="ORF">PPRIM_AZ9-3.1.T0860136</name>
</gene>
<sequence length="189" mass="23348">MQIEQLEEEDHSIQALRAKYKAMISVQILDIVIRCLIGSMWALITYSSILGFFKLFRIVYNQYYYNYYKDKWINEVSLYEDEDCINETNEKYKKIIIHYHDRLEKYDQKLQKGLYRYSFLIVLVFGMNIAWWFFDYMRSCMGYGFVVFIIYQTYCFLDRKYIQPYFERREHEKEKQRLDAEIAKNKKQN</sequence>
<name>A0A8S1ND97_PARPR</name>
<dbReference type="OMA" id="EDEDCIN"/>
<keyword evidence="1" id="KW-0472">Membrane</keyword>
<evidence type="ECO:0000313" key="2">
    <source>
        <dbReference type="EMBL" id="CAD8090640.1"/>
    </source>
</evidence>
<reference evidence="2" key="1">
    <citation type="submission" date="2021-01" db="EMBL/GenBank/DDBJ databases">
        <authorList>
            <consortium name="Genoscope - CEA"/>
            <person name="William W."/>
        </authorList>
    </citation>
    <scope>NUCLEOTIDE SEQUENCE</scope>
</reference>
<feature type="transmembrane region" description="Helical" evidence="1">
    <location>
        <begin position="140"/>
        <end position="157"/>
    </location>
</feature>
<dbReference type="AlphaFoldDB" id="A0A8S1ND97"/>